<dbReference type="Pfam" id="PF01081">
    <property type="entry name" value="Aldolase"/>
    <property type="match status" value="1"/>
</dbReference>
<sequence>MDNIQNTIDTITRQGILPLYFNTDEIISLAILRALYKAGIKAVEYTNRGPEAVANFKKMVAIRDIEVPGMLLGIGTIKNIEQAKEYYTIGADFFISPGFVPEVAQFLQSKKVLYCPGCMTPTEIITAENAGIKFIKLFPGNILTPKFMSNIKDLFPSLCFMTTGGVDTTHTSIQSWFSAGVSAVGLGSKLITKERTDNGDYDGIENETRKVLQMIEIIQNNHLKHYKSY</sequence>
<keyword evidence="5" id="KW-0119">Carbohydrate metabolism</keyword>
<dbReference type="InterPro" id="IPR013785">
    <property type="entry name" value="Aldolase_TIM"/>
</dbReference>
<evidence type="ECO:0000256" key="4">
    <source>
        <dbReference type="ARBA" id="ARBA00023239"/>
    </source>
</evidence>
<keyword evidence="7" id="KW-1185">Reference proteome</keyword>
<evidence type="ECO:0000313" key="6">
    <source>
        <dbReference type="EMBL" id="MCC9070353.1"/>
    </source>
</evidence>
<organism evidence="6 7">
    <name type="scientific">Flavobacterium pisciphilum</name>
    <dbReference type="NCBI Taxonomy" id="2893755"/>
    <lineage>
        <taxon>Bacteria</taxon>
        <taxon>Pseudomonadati</taxon>
        <taxon>Bacteroidota</taxon>
        <taxon>Flavobacteriia</taxon>
        <taxon>Flavobacteriales</taxon>
        <taxon>Flavobacteriaceae</taxon>
        <taxon>Flavobacterium</taxon>
    </lineage>
</organism>
<dbReference type="SUPFAM" id="SSF51569">
    <property type="entry name" value="Aldolase"/>
    <property type="match status" value="1"/>
</dbReference>
<dbReference type="InterPro" id="IPR000887">
    <property type="entry name" value="Aldlse_KDPG_KHG"/>
</dbReference>
<comment type="subunit">
    <text evidence="3">Homotrimer.</text>
</comment>
<evidence type="ECO:0000256" key="1">
    <source>
        <dbReference type="ARBA" id="ARBA00004761"/>
    </source>
</evidence>
<keyword evidence="4" id="KW-0456">Lyase</keyword>
<dbReference type="Proteomes" id="UP001430919">
    <property type="component" value="Unassembled WGS sequence"/>
</dbReference>
<evidence type="ECO:0000313" key="7">
    <source>
        <dbReference type="Proteomes" id="UP001430919"/>
    </source>
</evidence>
<dbReference type="RefSeq" id="WP_229987088.1">
    <property type="nucleotide sequence ID" value="NZ_JAJJMO010000001.1"/>
</dbReference>
<comment type="caution">
    <text evidence="6">The sequence shown here is derived from an EMBL/GenBank/DDBJ whole genome shotgun (WGS) entry which is preliminary data.</text>
</comment>
<dbReference type="EMBL" id="JAJJMO010000001">
    <property type="protein sequence ID" value="MCC9070353.1"/>
    <property type="molecule type" value="Genomic_DNA"/>
</dbReference>
<proteinExistence type="inferred from homology"/>
<accession>A0ABS8MNL5</accession>
<gene>
    <name evidence="6" type="ORF">LNQ49_01885</name>
</gene>
<name>A0ABS8MNL5_9FLAO</name>
<dbReference type="PANTHER" id="PTHR30246">
    <property type="entry name" value="2-KETO-3-DEOXY-6-PHOSPHOGLUCONATE ALDOLASE"/>
    <property type="match status" value="1"/>
</dbReference>
<evidence type="ECO:0000256" key="3">
    <source>
        <dbReference type="ARBA" id="ARBA00011233"/>
    </source>
</evidence>
<protein>
    <submittedName>
        <fullName evidence="6">Bifunctional 4-hydroxy-2-oxoglutarate aldolase/2-dehydro-3-deoxy-phosphogluconate aldolase</fullName>
    </submittedName>
</protein>
<evidence type="ECO:0000256" key="5">
    <source>
        <dbReference type="ARBA" id="ARBA00023277"/>
    </source>
</evidence>
<evidence type="ECO:0000256" key="2">
    <source>
        <dbReference type="ARBA" id="ARBA00006906"/>
    </source>
</evidence>
<dbReference type="Gene3D" id="3.20.20.70">
    <property type="entry name" value="Aldolase class I"/>
    <property type="match status" value="1"/>
</dbReference>
<reference evidence="6" key="1">
    <citation type="submission" date="2021-11" db="EMBL/GenBank/DDBJ databases">
        <title>Description of novel Flavobacterium species.</title>
        <authorList>
            <person name="Saticioglu I.B."/>
            <person name="Ay H."/>
            <person name="Altun S."/>
            <person name="Duman M."/>
        </authorList>
    </citation>
    <scope>NUCLEOTIDE SEQUENCE</scope>
    <source>
        <strain evidence="6">F-65</strain>
    </source>
</reference>
<dbReference type="CDD" id="cd00452">
    <property type="entry name" value="KDPG_aldolase"/>
    <property type="match status" value="1"/>
</dbReference>
<dbReference type="PANTHER" id="PTHR30246:SF1">
    <property type="entry name" value="2-DEHYDRO-3-DEOXY-6-PHOSPHOGALACTONATE ALDOLASE-RELATED"/>
    <property type="match status" value="1"/>
</dbReference>
<comment type="pathway">
    <text evidence="1">Carbohydrate acid metabolism.</text>
</comment>
<comment type="similarity">
    <text evidence="2">Belongs to the KHG/KDPG aldolase family.</text>
</comment>